<dbReference type="InterPro" id="IPR027410">
    <property type="entry name" value="TCP-1-like_intermed_sf"/>
</dbReference>
<dbReference type="EMBL" id="JAECVU010000003">
    <property type="protein sequence ID" value="MBH8588415.1"/>
    <property type="molecule type" value="Genomic_DNA"/>
</dbReference>
<dbReference type="CDD" id="cd00309">
    <property type="entry name" value="chaperonin_type_I_II"/>
    <property type="match status" value="1"/>
</dbReference>
<dbReference type="InterPro" id="IPR017998">
    <property type="entry name" value="Chaperone_TCP-1"/>
</dbReference>
<dbReference type="SUPFAM" id="SSF48592">
    <property type="entry name" value="GroEL equatorial domain-like"/>
    <property type="match status" value="1"/>
</dbReference>
<evidence type="ECO:0000256" key="1">
    <source>
        <dbReference type="ARBA" id="ARBA00006607"/>
    </source>
</evidence>
<dbReference type="PRINTS" id="PR00304">
    <property type="entry name" value="TCOMPLEXTCP1"/>
</dbReference>
<evidence type="ECO:0000256" key="5">
    <source>
        <dbReference type="ARBA" id="ARBA00023186"/>
    </source>
</evidence>
<name>A0ABS0QGU6_THEVU</name>
<dbReference type="InterPro" id="IPR027409">
    <property type="entry name" value="GroEL-like_apical_dom_sf"/>
</dbReference>
<evidence type="ECO:0000256" key="3">
    <source>
        <dbReference type="ARBA" id="ARBA00022741"/>
    </source>
</evidence>
<gene>
    <name evidence="6" type="ORF">I8U22_06220</name>
</gene>
<comment type="caution">
    <text evidence="6">The sequence shown here is derived from an EMBL/GenBank/DDBJ whole genome shotgun (WGS) entry which is preliminary data.</text>
</comment>
<dbReference type="Proteomes" id="UP000641910">
    <property type="component" value="Unassembled WGS sequence"/>
</dbReference>
<proteinExistence type="inferred from homology"/>
<keyword evidence="5" id="KW-0143">Chaperone</keyword>
<reference evidence="6 7" key="1">
    <citation type="submission" date="2020-12" db="EMBL/GenBank/DDBJ databases">
        <title>WGS of Thermoactinomyces spp.</title>
        <authorList>
            <person name="Cheng K."/>
        </authorList>
    </citation>
    <scope>NUCLEOTIDE SEQUENCE [LARGE SCALE GENOMIC DNA]</scope>
    <source>
        <strain evidence="7">CICC 10650\ACCC 41061</strain>
    </source>
</reference>
<evidence type="ECO:0000313" key="6">
    <source>
        <dbReference type="EMBL" id="MBH8588415.1"/>
    </source>
</evidence>
<keyword evidence="3" id="KW-0547">Nucleotide-binding</keyword>
<protein>
    <submittedName>
        <fullName evidence="6">TCP-1/cpn60 chaperonin family protein</fullName>
    </submittedName>
</protein>
<comment type="similarity">
    <text evidence="1">Belongs to the chaperonin (HSP60) family.</text>
</comment>
<dbReference type="SUPFAM" id="SSF52029">
    <property type="entry name" value="GroEL apical domain-like"/>
    <property type="match status" value="1"/>
</dbReference>
<evidence type="ECO:0000313" key="7">
    <source>
        <dbReference type="Proteomes" id="UP000641910"/>
    </source>
</evidence>
<keyword evidence="4" id="KW-0067">ATP-binding</keyword>
<dbReference type="Gene3D" id="3.30.260.10">
    <property type="entry name" value="TCP-1-like chaperonin intermediate domain"/>
    <property type="match status" value="1"/>
</dbReference>
<accession>A0ABS0QGU6</accession>
<dbReference type="Gene3D" id="3.50.7.10">
    <property type="entry name" value="GroEL"/>
    <property type="match status" value="1"/>
</dbReference>
<dbReference type="PANTHER" id="PTHR11353">
    <property type="entry name" value="CHAPERONIN"/>
    <property type="match status" value="1"/>
</dbReference>
<sequence length="539" mass="58687">MDYHGFEREGDLNPPSLCIERGEYPLPENESFVRNPDARISALESNAKAVKEVASAVSSTLGPKGLDTMLVNSKNEVVVTNDGVTILELMKTEHPAAKMIVNVAKAQQEEMGDGTTTATLLASALVDEGVKQVAHGVPVTKVIDGIQKGIRFALHKMQEKARPIYELDDEWLQRIAFTACREDEDITMAVTEAAYILGREKLLDKGFKFSSCVMAHPRSETRVVPGVLLKQPHMDSEVQRKKGETLVLVLADSLEPDQDPKDFASDDENNKQERLKEEFYVMLEHIIHLNVGLIVAGGSVDPYAESVFADAGIVVVENVAEDDLRKVAEHTRARIVKRSALRRSLPDGMKPFLGVCKEVAGDNELQCVSVTGGQGKPYATIVVGATTEDVIKEQERIAKDAASAVQAAIRGGFVPGGGAVELFIARHVEHYRETIQGTERFGVSAVAEALQKPMKQVVANAGFNPLEKIESVKVFQAKRQSDSLGVDCDRGTIVDMIEMGVVDPLLVKAHALKTAGEVAIAILRIHAIVKMKENPVSKT</sequence>
<dbReference type="InterPro" id="IPR027413">
    <property type="entry name" value="GROEL-like_equatorial_sf"/>
</dbReference>
<dbReference type="Gene3D" id="1.10.560.10">
    <property type="entry name" value="GroEL-like equatorial domain"/>
    <property type="match status" value="1"/>
</dbReference>
<evidence type="ECO:0000256" key="4">
    <source>
        <dbReference type="ARBA" id="ARBA00022840"/>
    </source>
</evidence>
<dbReference type="InterPro" id="IPR002423">
    <property type="entry name" value="Cpn60/GroEL/TCP-1"/>
</dbReference>
<dbReference type="Pfam" id="PF00118">
    <property type="entry name" value="Cpn60_TCP1"/>
    <property type="match status" value="1"/>
</dbReference>
<organism evidence="6 7">
    <name type="scientific">Thermoactinomyces vulgaris</name>
    <dbReference type="NCBI Taxonomy" id="2026"/>
    <lineage>
        <taxon>Bacteria</taxon>
        <taxon>Bacillati</taxon>
        <taxon>Bacillota</taxon>
        <taxon>Bacilli</taxon>
        <taxon>Bacillales</taxon>
        <taxon>Thermoactinomycetaceae</taxon>
        <taxon>Thermoactinomyces</taxon>
    </lineage>
</organism>
<keyword evidence="7" id="KW-1185">Reference proteome</keyword>
<comment type="similarity">
    <text evidence="2">Belongs to the TCP-1 chaperonin family.</text>
</comment>
<evidence type="ECO:0000256" key="2">
    <source>
        <dbReference type="ARBA" id="ARBA00008020"/>
    </source>
</evidence>